<organism evidence="12 13">
    <name type="scientific">Umbra pygmaea</name>
    <name type="common">Eastern mudminnow</name>
    <dbReference type="NCBI Taxonomy" id="75934"/>
    <lineage>
        <taxon>Eukaryota</taxon>
        <taxon>Metazoa</taxon>
        <taxon>Chordata</taxon>
        <taxon>Craniata</taxon>
        <taxon>Vertebrata</taxon>
        <taxon>Euteleostomi</taxon>
        <taxon>Actinopterygii</taxon>
        <taxon>Neopterygii</taxon>
        <taxon>Teleostei</taxon>
        <taxon>Protacanthopterygii</taxon>
        <taxon>Esociformes</taxon>
        <taxon>Umbridae</taxon>
        <taxon>Umbra</taxon>
    </lineage>
</organism>
<protein>
    <recommendedName>
        <fullName evidence="11">Lysosome-associated membrane glycoprotein 2-like luminal domain-containing protein</fullName>
    </recommendedName>
</protein>
<feature type="chain" id="PRO_5044800738" description="Lysosome-associated membrane glycoprotein 2-like luminal domain-containing protein" evidence="10">
    <location>
        <begin position="21"/>
        <end position="204"/>
    </location>
</feature>
<keyword evidence="2 8" id="KW-0812">Transmembrane</keyword>
<dbReference type="GO" id="GO:0005765">
    <property type="term" value="C:lysosomal membrane"/>
    <property type="evidence" value="ECO:0007669"/>
    <property type="project" value="UniProtKB-SubCell"/>
</dbReference>
<dbReference type="PRINTS" id="PR00336">
    <property type="entry name" value="LYSASSOCTDMP"/>
</dbReference>
<evidence type="ECO:0000313" key="13">
    <source>
        <dbReference type="Proteomes" id="UP001557470"/>
    </source>
</evidence>
<comment type="subcellular location">
    <subcellularLocation>
        <location evidence="1">Endosome membrane</location>
        <topology evidence="1">Single-pass type I membrane protein</topology>
    </subcellularLocation>
    <subcellularLocation>
        <location evidence="8">Lysosome membrane</location>
        <topology evidence="8">Single-pass type I membrane protein</topology>
    </subcellularLocation>
</comment>
<dbReference type="InterPro" id="IPR048528">
    <property type="entry name" value="Lamp2-like_luminal"/>
</dbReference>
<reference evidence="12 13" key="1">
    <citation type="submission" date="2024-06" db="EMBL/GenBank/DDBJ databases">
        <authorList>
            <person name="Pan Q."/>
            <person name="Wen M."/>
            <person name="Jouanno E."/>
            <person name="Zahm M."/>
            <person name="Klopp C."/>
            <person name="Cabau C."/>
            <person name="Louis A."/>
            <person name="Berthelot C."/>
            <person name="Parey E."/>
            <person name="Roest Crollius H."/>
            <person name="Montfort J."/>
            <person name="Robinson-Rechavi M."/>
            <person name="Bouchez O."/>
            <person name="Lampietro C."/>
            <person name="Lopez Roques C."/>
            <person name="Donnadieu C."/>
            <person name="Postlethwait J."/>
            <person name="Bobe J."/>
            <person name="Verreycken H."/>
            <person name="Guiguen Y."/>
        </authorList>
    </citation>
    <scope>NUCLEOTIDE SEQUENCE [LARGE SCALE GENOMIC DNA]</scope>
    <source>
        <strain evidence="12">Up_M1</strain>
        <tissue evidence="12">Testis</tissue>
    </source>
</reference>
<evidence type="ECO:0000256" key="10">
    <source>
        <dbReference type="SAM" id="SignalP"/>
    </source>
</evidence>
<keyword evidence="3 10" id="KW-0732">Signal</keyword>
<evidence type="ECO:0000256" key="1">
    <source>
        <dbReference type="ARBA" id="ARBA00004530"/>
    </source>
</evidence>
<evidence type="ECO:0000259" key="11">
    <source>
        <dbReference type="Pfam" id="PF01299"/>
    </source>
</evidence>
<keyword evidence="5 9" id="KW-1133">Transmembrane helix</keyword>
<feature type="domain" description="Lysosome-associated membrane glycoprotein 2-like luminal" evidence="11">
    <location>
        <begin position="41"/>
        <end position="150"/>
    </location>
</feature>
<dbReference type="GO" id="GO:0010008">
    <property type="term" value="C:endosome membrane"/>
    <property type="evidence" value="ECO:0007669"/>
    <property type="project" value="UniProtKB-SubCell"/>
</dbReference>
<comment type="similarity">
    <text evidence="8">Belongs to the LAMP family.</text>
</comment>
<dbReference type="InterPro" id="IPR002000">
    <property type="entry name" value="Lysosome-assoc_membr_glycop"/>
</dbReference>
<gene>
    <name evidence="12" type="ORF">UPYG_G00242770</name>
</gene>
<evidence type="ECO:0000256" key="3">
    <source>
        <dbReference type="ARBA" id="ARBA00022729"/>
    </source>
</evidence>
<proteinExistence type="inferred from homology"/>
<evidence type="ECO:0000256" key="4">
    <source>
        <dbReference type="ARBA" id="ARBA00022753"/>
    </source>
</evidence>
<feature type="transmembrane region" description="Helical" evidence="9">
    <location>
        <begin position="171"/>
        <end position="192"/>
    </location>
</feature>
<evidence type="ECO:0000256" key="2">
    <source>
        <dbReference type="ARBA" id="ARBA00022692"/>
    </source>
</evidence>
<keyword evidence="13" id="KW-1185">Reference proteome</keyword>
<keyword evidence="4" id="KW-0967">Endosome</keyword>
<feature type="signal peptide" evidence="10">
    <location>
        <begin position="1"/>
        <end position="20"/>
    </location>
</feature>
<evidence type="ECO:0000256" key="9">
    <source>
        <dbReference type="SAM" id="Phobius"/>
    </source>
</evidence>
<dbReference type="Pfam" id="PF01299">
    <property type="entry name" value="Lamp2-like_luminal"/>
    <property type="match status" value="1"/>
</dbReference>
<evidence type="ECO:0000256" key="7">
    <source>
        <dbReference type="ARBA" id="ARBA00023180"/>
    </source>
</evidence>
<comment type="caution">
    <text evidence="12">The sequence shown here is derived from an EMBL/GenBank/DDBJ whole genome shotgun (WGS) entry which is preliminary data.</text>
</comment>
<keyword evidence="8" id="KW-0458">Lysosome</keyword>
<dbReference type="Gene3D" id="2.40.160.110">
    <property type="match status" value="1"/>
</dbReference>
<dbReference type="AlphaFoldDB" id="A0ABD0WL07"/>
<evidence type="ECO:0000256" key="6">
    <source>
        <dbReference type="ARBA" id="ARBA00023136"/>
    </source>
</evidence>
<evidence type="ECO:0000256" key="8">
    <source>
        <dbReference type="PROSITE-ProRule" id="PRU00740"/>
    </source>
</evidence>
<evidence type="ECO:0000256" key="5">
    <source>
        <dbReference type="ARBA" id="ARBA00022989"/>
    </source>
</evidence>
<evidence type="ECO:0000313" key="12">
    <source>
        <dbReference type="EMBL" id="KAL0970490.1"/>
    </source>
</evidence>
<dbReference type="PROSITE" id="PS51407">
    <property type="entry name" value="LAMP_3"/>
    <property type="match status" value="1"/>
</dbReference>
<dbReference type="PANTHER" id="PTHR11506">
    <property type="entry name" value="LYSOSOME-ASSOCIATED MEMBRANE GLYCOPROTEIN"/>
    <property type="match status" value="1"/>
</dbReference>
<feature type="disulfide bond" evidence="8">
    <location>
        <begin position="125"/>
        <end position="162"/>
    </location>
</feature>
<sequence length="204" mass="22680">MKKGLVFAVTLCAVFSVLSSAYVDKKRNKPPATVSPPFEFRVFNVQPNITKAEGSCKDPNANLTLTFKEGFITFLFHKNTTRNVVYVSEVSFKLTYPLGGKTSVYTATNKSLEIFSAAVGHSYSCRSESLLMKDGLYLDITHHRMQGFNISKTMDFGPPDACQADRPDYRVAIAVGVVLLVLIIVVVVAYLLSRRRRPDGYQPL</sequence>
<name>A0ABD0WL07_UMBPY</name>
<keyword evidence="7" id="KW-0325">Glycoprotein</keyword>
<dbReference type="EMBL" id="JAGEUA010000007">
    <property type="protein sequence ID" value="KAL0970490.1"/>
    <property type="molecule type" value="Genomic_DNA"/>
</dbReference>
<dbReference type="PANTHER" id="PTHR11506:SF2">
    <property type="entry name" value="MACROSIALIN"/>
    <property type="match status" value="1"/>
</dbReference>
<accession>A0ABD0WL07</accession>
<keyword evidence="8" id="KW-1015">Disulfide bond</keyword>
<comment type="caution">
    <text evidence="8">Lacks conserved residue(s) required for the propagation of feature annotation.</text>
</comment>
<keyword evidence="6 8" id="KW-0472">Membrane</keyword>
<dbReference type="Proteomes" id="UP001557470">
    <property type="component" value="Unassembled WGS sequence"/>
</dbReference>